<keyword evidence="2" id="KW-0408">Iron</keyword>
<evidence type="ECO:0000313" key="3">
    <source>
        <dbReference type="EMBL" id="GHI43197.1"/>
    </source>
</evidence>
<dbReference type="EMBL" id="BNDY01000018">
    <property type="protein sequence ID" value="GHI43197.1"/>
    <property type="molecule type" value="Genomic_DNA"/>
</dbReference>
<evidence type="ECO:0000256" key="1">
    <source>
        <dbReference type="ARBA" id="ARBA00010617"/>
    </source>
</evidence>
<accession>A0ABQ3R102</accession>
<dbReference type="SUPFAM" id="SSF48264">
    <property type="entry name" value="Cytochrome P450"/>
    <property type="match status" value="1"/>
</dbReference>
<dbReference type="RefSeq" id="WP_189970481.1">
    <property type="nucleotide sequence ID" value="NZ_BMUA01000036.1"/>
</dbReference>
<dbReference type="Pfam" id="PF00067">
    <property type="entry name" value="p450"/>
    <property type="match status" value="1"/>
</dbReference>
<dbReference type="InterPro" id="IPR017972">
    <property type="entry name" value="Cyt_P450_CS"/>
</dbReference>
<keyword evidence="2" id="KW-0349">Heme</keyword>
<sequence length="409" mass="44104">MSQAVCPYALDVTGRDLAGEAAALQAQGPAVEVVLPGGVRAWAVTRHRYVKQLLLDPRVSKDARRHWPEFVEGRITQEWPLYPWVANENMLFSYGDSHARLRRLVSGAFTMRRTEALRGKVEAAAERLLDALAEVPAGETVDLRTSFAKLLPMQVICELFGVPEEFRQPLCATLEVVFDTVVPAEEMDAARLEAYRILGELVAAKRARPGDDLTSALIAARDDGDRLSEEELLGTLYLMIAAGQETTSTLIANAVGALLARPGQLAHVRAGRAGWAEVMTETLRTHNPAAFQPLRFAVEDIDLDGLTIRQGDAIVVSFAAAVSDPGQHGADAGAFDVLARRGEDLAFGHGVHRCLGAPLAKLETTVALEALFGRFPQLAPAGPVEDLEPLPSFIVNGYAALPVVLRPAA</sequence>
<dbReference type="PANTHER" id="PTHR46696">
    <property type="entry name" value="P450, PUTATIVE (EUROFUNG)-RELATED"/>
    <property type="match status" value="1"/>
</dbReference>
<comment type="caution">
    <text evidence="3">The sequence shown here is derived from an EMBL/GenBank/DDBJ whole genome shotgun (WGS) entry which is preliminary data.</text>
</comment>
<reference evidence="3" key="1">
    <citation type="submission" date="2024-05" db="EMBL/GenBank/DDBJ databases">
        <title>Whole genome shotgun sequence of Streptomyces violascens NBRC 12920.</title>
        <authorList>
            <person name="Komaki H."/>
            <person name="Tamura T."/>
        </authorList>
    </citation>
    <scope>NUCLEOTIDE SEQUENCE</scope>
    <source>
        <strain evidence="3">NBRC 12920</strain>
    </source>
</reference>
<dbReference type="CDD" id="cd11029">
    <property type="entry name" value="CYP107-like"/>
    <property type="match status" value="1"/>
</dbReference>
<protein>
    <submittedName>
        <fullName evidence="3">Cytochrome P450</fullName>
    </submittedName>
</protein>
<dbReference type="InterPro" id="IPR036396">
    <property type="entry name" value="Cyt_P450_sf"/>
</dbReference>
<keyword evidence="4" id="KW-1185">Reference proteome</keyword>
<proteinExistence type="inferred from homology"/>
<comment type="similarity">
    <text evidence="1 2">Belongs to the cytochrome P450 family.</text>
</comment>
<evidence type="ECO:0000256" key="2">
    <source>
        <dbReference type="RuleBase" id="RU000461"/>
    </source>
</evidence>
<gene>
    <name evidence="3" type="ORF">Sviol_76050</name>
</gene>
<dbReference type="InterPro" id="IPR002397">
    <property type="entry name" value="Cyt_P450_B"/>
</dbReference>
<keyword evidence="2" id="KW-0560">Oxidoreductase</keyword>
<keyword evidence="2" id="KW-0503">Monooxygenase</keyword>
<dbReference type="Proteomes" id="UP001050808">
    <property type="component" value="Unassembled WGS sequence"/>
</dbReference>
<name>A0ABQ3R102_9ACTN</name>
<keyword evidence="2" id="KW-0479">Metal-binding</keyword>
<dbReference type="InterPro" id="IPR001128">
    <property type="entry name" value="Cyt_P450"/>
</dbReference>
<evidence type="ECO:0000313" key="4">
    <source>
        <dbReference type="Proteomes" id="UP001050808"/>
    </source>
</evidence>
<dbReference type="Gene3D" id="1.10.630.10">
    <property type="entry name" value="Cytochrome P450"/>
    <property type="match status" value="1"/>
</dbReference>
<dbReference type="PANTHER" id="PTHR46696:SF1">
    <property type="entry name" value="CYTOCHROME P450 YJIB-RELATED"/>
    <property type="match status" value="1"/>
</dbReference>
<organism evidence="3 4">
    <name type="scientific">Streptomyces violascens</name>
    <dbReference type="NCBI Taxonomy" id="67381"/>
    <lineage>
        <taxon>Bacteria</taxon>
        <taxon>Bacillati</taxon>
        <taxon>Actinomycetota</taxon>
        <taxon>Actinomycetes</taxon>
        <taxon>Kitasatosporales</taxon>
        <taxon>Streptomycetaceae</taxon>
        <taxon>Streptomyces</taxon>
    </lineage>
</organism>
<dbReference type="PRINTS" id="PR00385">
    <property type="entry name" value="P450"/>
</dbReference>
<dbReference type="PROSITE" id="PS00086">
    <property type="entry name" value="CYTOCHROME_P450"/>
    <property type="match status" value="1"/>
</dbReference>
<dbReference type="PRINTS" id="PR00359">
    <property type="entry name" value="BP450"/>
</dbReference>